<accession>A0A191ZXT7</accession>
<dbReference type="Proteomes" id="UP000078572">
    <property type="component" value="Chromosome 1"/>
</dbReference>
<name>A0A191ZXT7_9RALS</name>
<dbReference type="GeneID" id="61526518"/>
<dbReference type="EMBL" id="CP016022">
    <property type="protein sequence ID" value="ANJ72934.1"/>
    <property type="molecule type" value="Genomic_DNA"/>
</dbReference>
<proteinExistence type="predicted"/>
<evidence type="ECO:0000313" key="1">
    <source>
        <dbReference type="EMBL" id="ANJ72934.1"/>
    </source>
</evidence>
<keyword evidence="2" id="KW-1185">Reference proteome</keyword>
<evidence type="ECO:0000313" key="2">
    <source>
        <dbReference type="Proteomes" id="UP000078572"/>
    </source>
</evidence>
<dbReference type="AlphaFoldDB" id="A0A191ZXT7"/>
<protein>
    <submittedName>
        <fullName evidence="1">Uncharacterized protein</fullName>
    </submittedName>
</protein>
<reference evidence="2" key="1">
    <citation type="submission" date="2016-06" db="EMBL/GenBank/DDBJ databases">
        <authorList>
            <person name="Xu Y."/>
            <person name="Nagy A."/>
            <person name="Yan X."/>
            <person name="Kim S.W."/>
            <person name="Haley B."/>
            <person name="Liu N.T."/>
            <person name="Nou X."/>
        </authorList>
    </citation>
    <scope>NUCLEOTIDE SEQUENCE [LARGE SCALE GENOMIC DNA]</scope>
    <source>
        <strain evidence="2">ATCC 49129</strain>
    </source>
</reference>
<gene>
    <name evidence="1" type="ORF">A9Y76_10860</name>
</gene>
<sequence>MTTPLKKDTLIDLFWILDAIQKGQQADRAKVTACFTEVRDALLRPDTEEIVQHIRDVLAQQKQAVGALAMEAAATARRLPLPESELIAMMLELCAPYGIAEQAAAELAVAIGRRVEAALGWNSNR</sequence>
<dbReference type="RefSeq" id="WP_021195343.1">
    <property type="nucleotide sequence ID" value="NZ_CP016022.1"/>
</dbReference>
<organism evidence="1 2">
    <name type="scientific">Ralstonia insidiosa</name>
    <dbReference type="NCBI Taxonomy" id="190721"/>
    <lineage>
        <taxon>Bacteria</taxon>
        <taxon>Pseudomonadati</taxon>
        <taxon>Pseudomonadota</taxon>
        <taxon>Betaproteobacteria</taxon>
        <taxon>Burkholderiales</taxon>
        <taxon>Burkholderiaceae</taxon>
        <taxon>Ralstonia</taxon>
    </lineage>
</organism>